<dbReference type="RefSeq" id="WP_212785348.1">
    <property type="nucleotide sequence ID" value="NZ_AP019536.1"/>
</dbReference>
<keyword evidence="7 9" id="KW-1133">Transmembrane helix</keyword>
<evidence type="ECO:0000256" key="1">
    <source>
        <dbReference type="ARBA" id="ARBA00004651"/>
    </source>
</evidence>
<comment type="caution">
    <text evidence="9">Lacks conserved residue(s) required for the propagation of feature annotation.</text>
</comment>
<sequence>MSLLALISALLLEQFQPLSSQKYLHGWLSGYVNFFQHHFNAGEFRHGKIAWLLAVLPLLAGVVVLYWLMYRAHPVFAWALDVLVLYLTMGFRQFSHYFTDIHKALRDSELDKARRLLSEWRGVPSHELNAEEVARVTIEEALLASHRNVFGVIVWFVLFSVLGLGGAAGALLYRLGQFLYARWGEEDAAELGEFGGFARQASYLLEWLPLRLTAATFAIVGDFEDTAYCWRTQAASWPDPEAGILLASGAGALGVRLGMPIPQGGLPLDRPELGIGDEADADFMQSTVGLVWRSVVFWIILLSLLTLANLLG</sequence>
<dbReference type="HAMAP" id="MF_00024">
    <property type="entry name" value="CobD_CbiB"/>
    <property type="match status" value="1"/>
</dbReference>
<comment type="similarity">
    <text evidence="3 9">Belongs to the CobD/CbiB family.</text>
</comment>
<evidence type="ECO:0000256" key="2">
    <source>
        <dbReference type="ARBA" id="ARBA00004953"/>
    </source>
</evidence>
<comment type="subcellular location">
    <subcellularLocation>
        <location evidence="1 9">Cell membrane</location>
        <topology evidence="1 9">Multi-pass membrane protein</topology>
    </subcellularLocation>
</comment>
<gene>
    <name evidence="10" type="primary">cobD_1</name>
    <name evidence="9" type="synonym">cobD</name>
    <name evidence="10" type="ORF">FGKAn22_17870</name>
</gene>
<name>A0AAN1T1V0_9PROT</name>
<dbReference type="EMBL" id="AP019536">
    <property type="protein sequence ID" value="BBJ00095.1"/>
    <property type="molecule type" value="Genomic_DNA"/>
</dbReference>
<keyword evidence="11" id="KW-1185">Reference proteome</keyword>
<protein>
    <recommendedName>
        <fullName evidence="9">Cobalamin biosynthesis protein CobD</fullName>
    </recommendedName>
</protein>
<organism evidence="10 11">
    <name type="scientific">Ferrigenium kumadai</name>
    <dbReference type="NCBI Taxonomy" id="1682490"/>
    <lineage>
        <taxon>Bacteria</taxon>
        <taxon>Pseudomonadati</taxon>
        <taxon>Pseudomonadota</taxon>
        <taxon>Betaproteobacteria</taxon>
        <taxon>Nitrosomonadales</taxon>
        <taxon>Gallionellaceae</taxon>
        <taxon>Ferrigenium</taxon>
    </lineage>
</organism>
<dbReference type="Proteomes" id="UP001319121">
    <property type="component" value="Chromosome"/>
</dbReference>
<keyword evidence="8 9" id="KW-0472">Membrane</keyword>
<dbReference type="PANTHER" id="PTHR34308:SF1">
    <property type="entry name" value="COBALAMIN BIOSYNTHESIS PROTEIN CBIB"/>
    <property type="match status" value="1"/>
</dbReference>
<feature type="transmembrane region" description="Helical" evidence="9">
    <location>
        <begin position="49"/>
        <end position="68"/>
    </location>
</feature>
<dbReference type="GO" id="GO:0048472">
    <property type="term" value="F:threonine-phosphate decarboxylase activity"/>
    <property type="evidence" value="ECO:0007669"/>
    <property type="project" value="InterPro"/>
</dbReference>
<dbReference type="GO" id="GO:0005886">
    <property type="term" value="C:plasma membrane"/>
    <property type="evidence" value="ECO:0007669"/>
    <property type="project" value="UniProtKB-SubCell"/>
</dbReference>
<dbReference type="PANTHER" id="PTHR34308">
    <property type="entry name" value="COBALAMIN BIOSYNTHESIS PROTEIN CBIB"/>
    <property type="match status" value="1"/>
</dbReference>
<feature type="transmembrane region" description="Helical" evidence="9">
    <location>
        <begin position="152"/>
        <end position="173"/>
    </location>
</feature>
<evidence type="ECO:0000256" key="9">
    <source>
        <dbReference type="HAMAP-Rule" id="MF_00024"/>
    </source>
</evidence>
<evidence type="ECO:0000256" key="3">
    <source>
        <dbReference type="ARBA" id="ARBA00006263"/>
    </source>
</evidence>
<evidence type="ECO:0000256" key="6">
    <source>
        <dbReference type="ARBA" id="ARBA00022692"/>
    </source>
</evidence>
<dbReference type="Pfam" id="PF03186">
    <property type="entry name" value="CobD_Cbib"/>
    <property type="match status" value="1"/>
</dbReference>
<evidence type="ECO:0000313" key="11">
    <source>
        <dbReference type="Proteomes" id="UP001319121"/>
    </source>
</evidence>
<dbReference type="NCBIfam" id="NF005792">
    <property type="entry name" value="PRK07630.1"/>
    <property type="match status" value="1"/>
</dbReference>
<dbReference type="KEGG" id="fku:FGKAn22_17870"/>
<dbReference type="InterPro" id="IPR004485">
    <property type="entry name" value="Cobalamin_biosynth_CobD/CbiB"/>
</dbReference>
<comment type="function">
    <text evidence="9">Converts cobyric acid to cobinamide by the addition of aminopropanol on the F carboxylic group.</text>
</comment>
<evidence type="ECO:0000256" key="7">
    <source>
        <dbReference type="ARBA" id="ARBA00022989"/>
    </source>
</evidence>
<feature type="transmembrane region" description="Helical" evidence="9">
    <location>
        <begin position="75"/>
        <end position="94"/>
    </location>
</feature>
<keyword evidence="4 9" id="KW-1003">Cell membrane</keyword>
<comment type="pathway">
    <text evidence="2 9">Cofactor biosynthesis; adenosylcobalamin biosynthesis.</text>
</comment>
<accession>A0AAN1T1V0</accession>
<evidence type="ECO:0000256" key="5">
    <source>
        <dbReference type="ARBA" id="ARBA00022573"/>
    </source>
</evidence>
<keyword evidence="5 9" id="KW-0169">Cobalamin biosynthesis</keyword>
<proteinExistence type="inferred from homology"/>
<reference evidence="10 11" key="1">
    <citation type="submission" date="2019-03" db="EMBL/GenBank/DDBJ databases">
        <title>Complete genome sequence of Ferrigenium kumadai strain An22, a microaerophilic iron-oxidizing bacterium isolated from a paddy field soil.</title>
        <authorList>
            <person name="Watanabe T."/>
            <person name="Asakawa S."/>
        </authorList>
    </citation>
    <scope>NUCLEOTIDE SEQUENCE [LARGE SCALE GENOMIC DNA]</scope>
    <source>
        <strain evidence="10 11">An22</strain>
    </source>
</reference>
<evidence type="ECO:0000313" key="10">
    <source>
        <dbReference type="EMBL" id="BBJ00095.1"/>
    </source>
</evidence>
<dbReference type="AlphaFoldDB" id="A0AAN1T1V0"/>
<keyword evidence="6 9" id="KW-0812">Transmembrane</keyword>
<evidence type="ECO:0000256" key="4">
    <source>
        <dbReference type="ARBA" id="ARBA00022475"/>
    </source>
</evidence>
<dbReference type="GO" id="GO:0015420">
    <property type="term" value="F:ABC-type vitamin B12 transporter activity"/>
    <property type="evidence" value="ECO:0007669"/>
    <property type="project" value="UniProtKB-UniRule"/>
</dbReference>
<dbReference type="GO" id="GO:0009236">
    <property type="term" value="P:cobalamin biosynthetic process"/>
    <property type="evidence" value="ECO:0007669"/>
    <property type="project" value="UniProtKB-UniRule"/>
</dbReference>
<evidence type="ECO:0000256" key="8">
    <source>
        <dbReference type="ARBA" id="ARBA00023136"/>
    </source>
</evidence>
<feature type="transmembrane region" description="Helical" evidence="9">
    <location>
        <begin position="290"/>
        <end position="311"/>
    </location>
</feature>